<evidence type="ECO:0000256" key="1">
    <source>
        <dbReference type="SAM" id="MobiDB-lite"/>
    </source>
</evidence>
<dbReference type="AlphaFoldDB" id="A0A4Q7NPP1"/>
<gene>
    <name evidence="3" type="ORF">EV189_2709</name>
</gene>
<feature type="chain" id="PRO_5020299744" description="Fibronectin type-III domain-containing protein" evidence="2">
    <location>
        <begin position="23"/>
        <end position="617"/>
    </location>
</feature>
<proteinExistence type="predicted"/>
<dbReference type="EMBL" id="SGXD01000003">
    <property type="protein sequence ID" value="RZS87284.1"/>
    <property type="molecule type" value="Genomic_DNA"/>
</dbReference>
<dbReference type="InterPro" id="IPR013783">
    <property type="entry name" value="Ig-like_fold"/>
</dbReference>
<evidence type="ECO:0000256" key="2">
    <source>
        <dbReference type="SAM" id="SignalP"/>
    </source>
</evidence>
<protein>
    <recommendedName>
        <fullName evidence="5">Fibronectin type-III domain-containing protein</fullName>
    </recommendedName>
</protein>
<comment type="caution">
    <text evidence="3">The sequence shown here is derived from an EMBL/GenBank/DDBJ whole genome shotgun (WGS) entry which is preliminary data.</text>
</comment>
<evidence type="ECO:0000313" key="3">
    <source>
        <dbReference type="EMBL" id="RZS87284.1"/>
    </source>
</evidence>
<dbReference type="SUPFAM" id="SSF75011">
    <property type="entry name" value="3-carboxy-cis,cis-mucoante lactonizing enzyme"/>
    <property type="match status" value="1"/>
</dbReference>
<feature type="region of interest" description="Disordered" evidence="1">
    <location>
        <begin position="490"/>
        <end position="515"/>
    </location>
</feature>
<evidence type="ECO:0000313" key="4">
    <source>
        <dbReference type="Proteomes" id="UP000293638"/>
    </source>
</evidence>
<sequence length="617" mass="63289">MHRTLLVALALTVLAPTGPAHADDGRFPLPAPPAEDLVVQTSACDGCDSVSYRAPADAQDDRAVLTRGPAGALPSPDGGRQAYVARRAGAWQVGLAGPDGEDPALVATLPGEDPVTVADWSADGSTLLLVQAPDPRAVVDGAYLLAAGAGGDPQPLVPTDRAAALGLRPGMVFAPGTADRVVATGSLQQTPVSDAAYLLQPGQAPVTLVPGTARFSDATSKAGPSWSPGVAVSPDARRIAFDGGPVQSLVTGEVLRWSGAASPVFSRDSRWLYGVDRGQVRRYDLEGSTESQVLAPVGSSWPRLVRAVPGQPVDTVRPVRLALQLRGREVALSWYATPGAAAFTLQRYDGERAAGPATRVPLAAGAASVVDSVVPGRTYTWLVTALDDSGAPRGAAVRTATATDPLSPIVPTVVSDVSATGRYVLRFRPTSGPPAAVGQLLPDGVAPPSCAGGWGLPGYGPLPAGVGPGQRDTSPVVACDAYSNRTSPVPVVATGPLDDDTGVRTGRWRRSSPADRWASTLSTSASRGAALTFLVRGTAAGARGERRLWLVGDTGPRQGSLQVLVDGRRTATVSTRAARAAVRQHLWTGVVDARSHRVRVVVVGDGLVAVDALGASA</sequence>
<feature type="signal peptide" evidence="2">
    <location>
        <begin position="1"/>
        <end position="22"/>
    </location>
</feature>
<keyword evidence="4" id="KW-1185">Reference proteome</keyword>
<organism evidence="3 4">
    <name type="scientific">Motilibacter rhizosphaerae</name>
    <dbReference type="NCBI Taxonomy" id="598652"/>
    <lineage>
        <taxon>Bacteria</taxon>
        <taxon>Bacillati</taxon>
        <taxon>Actinomycetota</taxon>
        <taxon>Actinomycetes</taxon>
        <taxon>Motilibacterales</taxon>
        <taxon>Motilibacteraceae</taxon>
        <taxon>Motilibacter</taxon>
    </lineage>
</organism>
<accession>A0A4Q7NPP1</accession>
<dbReference type="GO" id="GO:0005975">
    <property type="term" value="P:carbohydrate metabolic process"/>
    <property type="evidence" value="ECO:0007669"/>
    <property type="project" value="UniProtKB-ARBA"/>
</dbReference>
<reference evidence="3 4" key="1">
    <citation type="submission" date="2019-02" db="EMBL/GenBank/DDBJ databases">
        <title>Genomic Encyclopedia of Type Strains, Phase IV (KMG-IV): sequencing the most valuable type-strain genomes for metagenomic binning, comparative biology and taxonomic classification.</title>
        <authorList>
            <person name="Goeker M."/>
        </authorList>
    </citation>
    <scope>NUCLEOTIDE SEQUENCE [LARGE SCALE GENOMIC DNA]</scope>
    <source>
        <strain evidence="3 4">DSM 45622</strain>
    </source>
</reference>
<dbReference type="Gene3D" id="2.60.120.260">
    <property type="entry name" value="Galactose-binding domain-like"/>
    <property type="match status" value="1"/>
</dbReference>
<dbReference type="Gene3D" id="2.60.40.10">
    <property type="entry name" value="Immunoglobulins"/>
    <property type="match status" value="1"/>
</dbReference>
<dbReference type="InterPro" id="IPR011042">
    <property type="entry name" value="6-blade_b-propeller_TolB-like"/>
</dbReference>
<name>A0A4Q7NPP1_9ACTN</name>
<dbReference type="Proteomes" id="UP000293638">
    <property type="component" value="Unassembled WGS sequence"/>
</dbReference>
<evidence type="ECO:0008006" key="5">
    <source>
        <dbReference type="Google" id="ProtNLM"/>
    </source>
</evidence>
<dbReference type="Gene3D" id="2.120.10.30">
    <property type="entry name" value="TolB, C-terminal domain"/>
    <property type="match status" value="1"/>
</dbReference>
<keyword evidence="2" id="KW-0732">Signal</keyword>